<reference evidence="1" key="1">
    <citation type="submission" date="2014-05" db="EMBL/GenBank/DDBJ databases">
        <authorList>
            <person name="Chronopoulou M."/>
        </authorList>
    </citation>
    <scope>NUCLEOTIDE SEQUENCE</scope>
    <source>
        <tissue evidence="1">Whole organism</tissue>
    </source>
</reference>
<accession>A0A0K2TU00</accession>
<organism evidence="1">
    <name type="scientific">Lepeophtheirus salmonis</name>
    <name type="common">Salmon louse</name>
    <name type="synonym">Caligus salmonis</name>
    <dbReference type="NCBI Taxonomy" id="72036"/>
    <lineage>
        <taxon>Eukaryota</taxon>
        <taxon>Metazoa</taxon>
        <taxon>Ecdysozoa</taxon>
        <taxon>Arthropoda</taxon>
        <taxon>Crustacea</taxon>
        <taxon>Multicrustacea</taxon>
        <taxon>Hexanauplia</taxon>
        <taxon>Copepoda</taxon>
        <taxon>Siphonostomatoida</taxon>
        <taxon>Caligidae</taxon>
        <taxon>Lepeophtheirus</taxon>
    </lineage>
</organism>
<proteinExistence type="predicted"/>
<evidence type="ECO:0000313" key="1">
    <source>
        <dbReference type="EMBL" id="CDW29484.1"/>
    </source>
</evidence>
<name>A0A0K2TU00_LEPSM</name>
<sequence>MINLNIVICIRVFLRSIELLKKGNDNRRSSIKTKYFLYLRPLNPCAMERNVDVLRIYR</sequence>
<dbReference type="AlphaFoldDB" id="A0A0K2TU00"/>
<dbReference type="EMBL" id="HACA01012123">
    <property type="protein sequence ID" value="CDW29484.1"/>
    <property type="molecule type" value="Transcribed_RNA"/>
</dbReference>
<protein>
    <submittedName>
        <fullName evidence="1">Uncharacterized protein</fullName>
    </submittedName>
</protein>